<evidence type="ECO:0000313" key="2">
    <source>
        <dbReference type="EMBL" id="QHU27615.1"/>
    </source>
</evidence>
<dbReference type="EMBL" id="MN740459">
    <property type="protein sequence ID" value="QHU27615.1"/>
    <property type="molecule type" value="Genomic_DNA"/>
</dbReference>
<accession>A0A6C0LC24</accession>
<sequence>MSGVVAEANKGVLDNVKDSLSDFVSSSKEGIMNNGVVNKGSEAISASTQIVSSAVSNISVENTKDAIMNAMSDSSSSLYFIVVLLVIAAFVCYILYYIITDTVINQQKILIPGTEMPIICTEHRVYPFTQKLESGNGNKRTYCFWIYIFDISAARGQYRHVAHIAKKNADGDYSVKDSTIYIRLREEKNTLQVRFPMNKNDSDGVNINSTEQEFMVHSGGAVTGIEIEYIPLQRWVHVGIVINDIGGGTINVFIDGNYSKTENNQTVQDKNNVNSGREYYKPSNYLNVSKLNLNNEGELHIGGDKVGGETYGFSGLVSKFSIFNYDMNRNDIYKEYSAGPMKGVLASMGLSSYGIRNPIYKIKGSDALEQ</sequence>
<dbReference type="Gene3D" id="2.60.120.200">
    <property type="match status" value="1"/>
</dbReference>
<reference evidence="2" key="1">
    <citation type="journal article" date="2020" name="Nature">
        <title>Giant virus diversity and host interactions through global metagenomics.</title>
        <authorList>
            <person name="Schulz F."/>
            <person name="Roux S."/>
            <person name="Paez-Espino D."/>
            <person name="Jungbluth S."/>
            <person name="Walsh D.A."/>
            <person name="Denef V.J."/>
            <person name="McMahon K.D."/>
            <person name="Konstantinidis K.T."/>
            <person name="Eloe-Fadrosh E.A."/>
            <person name="Kyrpides N.C."/>
            <person name="Woyke T."/>
        </authorList>
    </citation>
    <scope>NUCLEOTIDE SEQUENCE</scope>
    <source>
        <strain evidence="2">GVMAG-M-3300027769-26</strain>
    </source>
</reference>
<keyword evidence="1" id="KW-0812">Transmembrane</keyword>
<organism evidence="2">
    <name type="scientific">viral metagenome</name>
    <dbReference type="NCBI Taxonomy" id="1070528"/>
    <lineage>
        <taxon>unclassified sequences</taxon>
        <taxon>metagenomes</taxon>
        <taxon>organismal metagenomes</taxon>
    </lineage>
</organism>
<dbReference type="AlphaFoldDB" id="A0A6C0LC24"/>
<proteinExistence type="predicted"/>
<evidence type="ECO:0000256" key="1">
    <source>
        <dbReference type="SAM" id="Phobius"/>
    </source>
</evidence>
<dbReference type="SUPFAM" id="SSF49899">
    <property type="entry name" value="Concanavalin A-like lectins/glucanases"/>
    <property type="match status" value="1"/>
</dbReference>
<dbReference type="InterPro" id="IPR013320">
    <property type="entry name" value="ConA-like_dom_sf"/>
</dbReference>
<protein>
    <submittedName>
        <fullName evidence="2">Uncharacterized protein</fullName>
    </submittedName>
</protein>
<keyword evidence="1" id="KW-1133">Transmembrane helix</keyword>
<name>A0A6C0LC24_9ZZZZ</name>
<feature type="transmembrane region" description="Helical" evidence="1">
    <location>
        <begin position="78"/>
        <end position="99"/>
    </location>
</feature>
<keyword evidence="1" id="KW-0472">Membrane</keyword>